<reference evidence="4 5" key="1">
    <citation type="journal article" date="2019" name="Sci. Rep.">
        <title>A multi-omics analysis of the grapevine pathogen Lasiodiplodia theobromae reveals that temperature affects the expression of virulence- and pathogenicity-related genes.</title>
        <authorList>
            <person name="Felix C."/>
            <person name="Meneses R."/>
            <person name="Goncalves M.F.M."/>
            <person name="Tilleman L."/>
            <person name="Duarte A.S."/>
            <person name="Jorrin-Novo J.V."/>
            <person name="Van de Peer Y."/>
            <person name="Deforce D."/>
            <person name="Van Nieuwerburgh F."/>
            <person name="Esteves A.C."/>
            <person name="Alves A."/>
        </authorList>
    </citation>
    <scope>NUCLEOTIDE SEQUENCE [LARGE SCALE GENOMIC DNA]</scope>
    <source>
        <strain evidence="4 5">LA-SOL3</strain>
    </source>
</reference>
<dbReference type="OrthoDB" id="447842at2759"/>
<dbReference type="FunFam" id="3.90.79.10:FF:000060">
    <property type="entry name" value="Nudix hydrolase 1"/>
    <property type="match status" value="1"/>
</dbReference>
<name>A0A5N5DQR5_9PEZI</name>
<dbReference type="InterPro" id="IPR020084">
    <property type="entry name" value="NUDIX_hydrolase_CS"/>
</dbReference>
<sequence length="158" mass="17598">MSPPAAKNARVGVGVFILNDKNQFIIGKRKGSHGAGTWALPGGHLEFGEGFEECAARETMEETGLETTDVRFFTATNSVFTDIGAHYVTIFMTARISGEKTEPENLEPEKCEMWKWVDWEELRTMAEKFKSAGDEAPKLFLPLVNLFDQHRGISLSQA</sequence>
<dbReference type="PANTHER" id="PTHR16099:SF5">
    <property type="entry name" value="NUCLEOTIDE TRIPHOSPHATE DIPHOSPHATASE NUDT15"/>
    <property type="match status" value="1"/>
</dbReference>
<dbReference type="CDD" id="cd04678">
    <property type="entry name" value="NUDIX_MTH2_Nudt15"/>
    <property type="match status" value="1"/>
</dbReference>
<protein>
    <submittedName>
        <fullName evidence="4">Nudix hydrolase 1</fullName>
    </submittedName>
</protein>
<evidence type="ECO:0000259" key="3">
    <source>
        <dbReference type="PROSITE" id="PS51462"/>
    </source>
</evidence>
<dbReference type="Gene3D" id="3.90.79.10">
    <property type="entry name" value="Nucleoside Triphosphate Pyrophosphohydrolase"/>
    <property type="match status" value="1"/>
</dbReference>
<dbReference type="PRINTS" id="PR00502">
    <property type="entry name" value="NUDIXFAMILY"/>
</dbReference>
<dbReference type="PROSITE" id="PS00893">
    <property type="entry name" value="NUDIX_BOX"/>
    <property type="match status" value="1"/>
</dbReference>
<evidence type="ECO:0000313" key="5">
    <source>
        <dbReference type="Proteomes" id="UP000325902"/>
    </source>
</evidence>
<evidence type="ECO:0000256" key="1">
    <source>
        <dbReference type="ARBA" id="ARBA00022801"/>
    </source>
</evidence>
<comment type="similarity">
    <text evidence="2">Belongs to the Nudix hydrolase family.</text>
</comment>
<evidence type="ECO:0000256" key="2">
    <source>
        <dbReference type="RuleBase" id="RU003476"/>
    </source>
</evidence>
<dbReference type="InterPro" id="IPR015797">
    <property type="entry name" value="NUDIX_hydrolase-like_dom_sf"/>
</dbReference>
<dbReference type="InterPro" id="IPR000086">
    <property type="entry name" value="NUDIX_hydrolase_dom"/>
</dbReference>
<dbReference type="Proteomes" id="UP000325902">
    <property type="component" value="Unassembled WGS sequence"/>
</dbReference>
<dbReference type="Pfam" id="PF00293">
    <property type="entry name" value="NUDIX"/>
    <property type="match status" value="1"/>
</dbReference>
<keyword evidence="1 2" id="KW-0378">Hydrolase</keyword>
<dbReference type="PANTHER" id="PTHR16099">
    <property type="entry name" value="8-OXO-DGTP DIPHOSPHATES NUDT15"/>
    <property type="match status" value="1"/>
</dbReference>
<dbReference type="GO" id="GO:0005829">
    <property type="term" value="C:cytosol"/>
    <property type="evidence" value="ECO:0007669"/>
    <property type="project" value="TreeGrafter"/>
</dbReference>
<dbReference type="SUPFAM" id="SSF55811">
    <property type="entry name" value="Nudix"/>
    <property type="match status" value="1"/>
</dbReference>
<accession>A0A5N5DQR5</accession>
<dbReference type="EMBL" id="VCHE01000004">
    <property type="protein sequence ID" value="KAB2580296.1"/>
    <property type="molecule type" value="Genomic_DNA"/>
</dbReference>
<dbReference type="GO" id="GO:0035539">
    <property type="term" value="F:8-oxo-7,8-dihydrodeoxyguanosine triphosphate pyrophosphatase activity"/>
    <property type="evidence" value="ECO:0007669"/>
    <property type="project" value="TreeGrafter"/>
</dbReference>
<comment type="caution">
    <text evidence="4">The sequence shown here is derived from an EMBL/GenBank/DDBJ whole genome shotgun (WGS) entry which is preliminary data.</text>
</comment>
<evidence type="ECO:0000313" key="4">
    <source>
        <dbReference type="EMBL" id="KAB2580296.1"/>
    </source>
</evidence>
<dbReference type="GO" id="GO:0006203">
    <property type="term" value="P:dGTP catabolic process"/>
    <property type="evidence" value="ECO:0007669"/>
    <property type="project" value="TreeGrafter"/>
</dbReference>
<proteinExistence type="inferred from homology"/>
<dbReference type="AlphaFoldDB" id="A0A5N5DQR5"/>
<organism evidence="4 5">
    <name type="scientific">Lasiodiplodia theobromae</name>
    <dbReference type="NCBI Taxonomy" id="45133"/>
    <lineage>
        <taxon>Eukaryota</taxon>
        <taxon>Fungi</taxon>
        <taxon>Dikarya</taxon>
        <taxon>Ascomycota</taxon>
        <taxon>Pezizomycotina</taxon>
        <taxon>Dothideomycetes</taxon>
        <taxon>Dothideomycetes incertae sedis</taxon>
        <taxon>Botryosphaeriales</taxon>
        <taxon>Botryosphaeriaceae</taxon>
        <taxon>Lasiodiplodia</taxon>
    </lineage>
</organism>
<feature type="domain" description="Nudix hydrolase" evidence="3">
    <location>
        <begin position="8"/>
        <end position="139"/>
    </location>
</feature>
<keyword evidence="5" id="KW-1185">Reference proteome</keyword>
<dbReference type="InterPro" id="IPR020476">
    <property type="entry name" value="Nudix_hydrolase"/>
</dbReference>
<dbReference type="PROSITE" id="PS51462">
    <property type="entry name" value="NUDIX"/>
    <property type="match status" value="1"/>
</dbReference>
<gene>
    <name evidence="4" type="primary">NUDT1</name>
    <name evidence="4" type="ORF">DBV05_g1066</name>
</gene>